<accession>E4QBH4</accession>
<dbReference type="HOGENOM" id="CLU_1923697_0_0_9"/>
<reference key="1">
    <citation type="submission" date="2010-09" db="EMBL/GenBank/DDBJ databases">
        <title>Complete sequence of Caldicellulosiruptor hydrothermalis 108.</title>
        <authorList>
            <consortium name="US DOE Joint Genome Institute"/>
            <person name="Lucas S."/>
            <person name="Copeland A."/>
            <person name="Lapidus A."/>
            <person name="Cheng J.-F."/>
            <person name="Bruce D."/>
            <person name="Goodwin L."/>
            <person name="Pitluck S."/>
            <person name="Davenport K."/>
            <person name="Detter J.C."/>
            <person name="Han C."/>
            <person name="Tapia R."/>
            <person name="Land M."/>
            <person name="Hauser L."/>
            <person name="Chang Y.-J."/>
            <person name="Jeffries C."/>
            <person name="Kyrpides N."/>
            <person name="Ivanova N."/>
            <person name="Mikhailova N."/>
            <person name="Blumer-Schuette S.E."/>
            <person name="Kelly R.M."/>
            <person name="Woyke T."/>
        </authorList>
    </citation>
    <scope>NUCLEOTIDE SEQUENCE</scope>
    <source>
        <strain>108</strain>
    </source>
</reference>
<keyword evidence="3" id="KW-1185">Reference proteome</keyword>
<name>E4QBH4_CALH1</name>
<feature type="transmembrane region" description="Helical" evidence="1">
    <location>
        <begin position="39"/>
        <end position="61"/>
    </location>
</feature>
<dbReference type="RefSeq" id="WP_013402285.1">
    <property type="nucleotide sequence ID" value="NC_014652.1"/>
</dbReference>
<dbReference type="Proteomes" id="UP000006890">
    <property type="component" value="Chromosome"/>
</dbReference>
<reference evidence="2 3" key="2">
    <citation type="journal article" date="2011" name="J. Bacteriol.">
        <title>Complete genome sequences for the anaerobic, extremely thermophilic plant biomass-degrading bacteria Caldicellulosiruptor hydrothermalis, Caldicellulosiruptor kristjanssonii, Caldicellulosiruptor kronotskyensis, Caldicellulosiruptor owensenis, and Caldicellulosiruptor lactoaceticus.</title>
        <authorList>
            <person name="Blumer-Schuette S.E."/>
            <person name="Ozdemir I."/>
            <person name="Mistry D."/>
            <person name="Lucas S."/>
            <person name="Lapidus A."/>
            <person name="Cheng J.F."/>
            <person name="Goodwin L.A."/>
            <person name="Pitluck S."/>
            <person name="Land M.L."/>
            <person name="Hauser L.J."/>
            <person name="Woyke T."/>
            <person name="Mikhailova N."/>
            <person name="Pati A."/>
            <person name="Kyrpides N.C."/>
            <person name="Ivanova N."/>
            <person name="Detter J.C."/>
            <person name="Walston-Davenport K."/>
            <person name="Han S."/>
            <person name="Adams M.W."/>
            <person name="Kelly R.M."/>
        </authorList>
    </citation>
    <scope>NUCLEOTIDE SEQUENCE [LARGE SCALE GENOMIC DNA]</scope>
    <source>
        <strain evidence="3">DSM 18901 / VKM B-2411 / 108</strain>
    </source>
</reference>
<evidence type="ECO:0000256" key="1">
    <source>
        <dbReference type="SAM" id="Phobius"/>
    </source>
</evidence>
<feature type="transmembrane region" description="Helical" evidence="1">
    <location>
        <begin position="99"/>
        <end position="119"/>
    </location>
</feature>
<evidence type="ECO:0000313" key="2">
    <source>
        <dbReference type="EMBL" id="ADQ06076.1"/>
    </source>
</evidence>
<organism evidence="2 3">
    <name type="scientific">Caldicellulosiruptor hydrothermalis (strain DSM 18901 / VKM B-2411 / 108)</name>
    <dbReference type="NCBI Taxonomy" id="632292"/>
    <lineage>
        <taxon>Bacteria</taxon>
        <taxon>Bacillati</taxon>
        <taxon>Bacillota</taxon>
        <taxon>Bacillota incertae sedis</taxon>
        <taxon>Caldicellulosiruptorales</taxon>
        <taxon>Caldicellulosiruptoraceae</taxon>
        <taxon>Caldicellulosiruptor</taxon>
    </lineage>
</organism>
<dbReference type="STRING" id="632292.Calhy_0328"/>
<evidence type="ECO:0000313" key="3">
    <source>
        <dbReference type="Proteomes" id="UP000006890"/>
    </source>
</evidence>
<keyword evidence="1" id="KW-0812">Transmembrane</keyword>
<sequence length="131" mass="14823">MKKRIISILIKVFLGCSILVTMLSQKGAIINIYNRNPKLMILTVIIIGIIALIDGIVRVILPVDTSTLFLFYTIEIPPLIFIALSFLYNPELCKLNITLPLVVVLSIIFIFTLTLDIVAEKRQQQVKNNIR</sequence>
<feature type="transmembrane region" description="Helical" evidence="1">
    <location>
        <begin position="68"/>
        <end position="87"/>
    </location>
</feature>
<feature type="transmembrane region" description="Helical" evidence="1">
    <location>
        <begin position="12"/>
        <end position="33"/>
    </location>
</feature>
<protein>
    <submittedName>
        <fullName evidence="2">Uncharacterized protein</fullName>
    </submittedName>
</protein>
<keyword evidence="1" id="KW-1133">Transmembrane helix</keyword>
<proteinExistence type="predicted"/>
<gene>
    <name evidence="2" type="ordered locus">Calhy_0328</name>
</gene>
<dbReference type="AlphaFoldDB" id="E4QBH4"/>
<keyword evidence="1" id="KW-0472">Membrane</keyword>
<dbReference type="KEGG" id="chd:Calhy_0328"/>
<dbReference type="EMBL" id="CP002219">
    <property type="protein sequence ID" value="ADQ06076.1"/>
    <property type="molecule type" value="Genomic_DNA"/>
</dbReference>